<keyword evidence="3" id="KW-1003">Cell membrane</keyword>
<evidence type="ECO:0000256" key="1">
    <source>
        <dbReference type="ARBA" id="ARBA00004651"/>
    </source>
</evidence>
<evidence type="ECO:0000259" key="8">
    <source>
        <dbReference type="PROSITE" id="PS50928"/>
    </source>
</evidence>
<feature type="transmembrane region" description="Helical" evidence="7">
    <location>
        <begin position="240"/>
        <end position="260"/>
    </location>
</feature>
<keyword evidence="6 7" id="KW-0472">Membrane</keyword>
<dbReference type="Proteomes" id="UP001058003">
    <property type="component" value="Chromosome"/>
</dbReference>
<evidence type="ECO:0000256" key="2">
    <source>
        <dbReference type="ARBA" id="ARBA00022448"/>
    </source>
</evidence>
<evidence type="ECO:0000313" key="9">
    <source>
        <dbReference type="EMBL" id="UWZ51166.1"/>
    </source>
</evidence>
<organism evidence="9 10">
    <name type="scientific">Dactylosporangium aurantiacum</name>
    <dbReference type="NCBI Taxonomy" id="35754"/>
    <lineage>
        <taxon>Bacteria</taxon>
        <taxon>Bacillati</taxon>
        <taxon>Actinomycetota</taxon>
        <taxon>Actinomycetes</taxon>
        <taxon>Micromonosporales</taxon>
        <taxon>Micromonosporaceae</taxon>
        <taxon>Dactylosporangium</taxon>
    </lineage>
</organism>
<feature type="domain" description="ABC transmembrane type-1" evidence="8">
    <location>
        <begin position="72"/>
        <end position="260"/>
    </location>
</feature>
<accession>A0A9Q9I8M3</accession>
<comment type="similarity">
    <text evidence="7">Belongs to the binding-protein-dependent transport system permease family.</text>
</comment>
<dbReference type="KEGG" id="daur:Daura_30935"/>
<dbReference type="RefSeq" id="WP_052387915.1">
    <property type="nucleotide sequence ID" value="NZ_CP073767.1"/>
</dbReference>
<reference evidence="9" key="1">
    <citation type="submission" date="2021-04" db="EMBL/GenBank/DDBJ databases">
        <title>Dactylosporangium aurantiacum NRRL B-8018 full assembly.</title>
        <authorList>
            <person name="Hartkoorn R.C."/>
            <person name="Beaudoing E."/>
            <person name="Hot D."/>
        </authorList>
    </citation>
    <scope>NUCLEOTIDE SEQUENCE</scope>
    <source>
        <strain evidence="9">NRRL B-8018</strain>
    </source>
</reference>
<feature type="transmembrane region" description="Helical" evidence="7">
    <location>
        <begin position="135"/>
        <end position="153"/>
    </location>
</feature>
<keyword evidence="5 7" id="KW-1133">Transmembrane helix</keyword>
<keyword evidence="2 7" id="KW-0813">Transport</keyword>
<dbReference type="PANTHER" id="PTHR43386:SF1">
    <property type="entry name" value="D,D-DIPEPTIDE TRANSPORT SYSTEM PERMEASE PROTEIN DDPC-RELATED"/>
    <property type="match status" value="1"/>
</dbReference>
<keyword evidence="10" id="KW-1185">Reference proteome</keyword>
<evidence type="ECO:0000313" key="10">
    <source>
        <dbReference type="Proteomes" id="UP001058003"/>
    </source>
</evidence>
<evidence type="ECO:0000256" key="5">
    <source>
        <dbReference type="ARBA" id="ARBA00022989"/>
    </source>
</evidence>
<dbReference type="OrthoDB" id="9812701at2"/>
<dbReference type="InterPro" id="IPR050366">
    <property type="entry name" value="BP-dependent_transpt_permease"/>
</dbReference>
<dbReference type="SUPFAM" id="SSF161098">
    <property type="entry name" value="MetI-like"/>
    <property type="match status" value="1"/>
</dbReference>
<evidence type="ECO:0000256" key="3">
    <source>
        <dbReference type="ARBA" id="ARBA00022475"/>
    </source>
</evidence>
<evidence type="ECO:0000256" key="7">
    <source>
        <dbReference type="RuleBase" id="RU363032"/>
    </source>
</evidence>
<dbReference type="EMBL" id="CP073767">
    <property type="protein sequence ID" value="UWZ51166.1"/>
    <property type="molecule type" value="Genomic_DNA"/>
</dbReference>
<evidence type="ECO:0000256" key="4">
    <source>
        <dbReference type="ARBA" id="ARBA00022692"/>
    </source>
</evidence>
<feature type="transmembrane region" description="Helical" evidence="7">
    <location>
        <begin position="78"/>
        <end position="103"/>
    </location>
</feature>
<dbReference type="CDD" id="cd06261">
    <property type="entry name" value="TM_PBP2"/>
    <property type="match status" value="1"/>
</dbReference>
<dbReference type="Gene3D" id="1.10.3720.10">
    <property type="entry name" value="MetI-like"/>
    <property type="match status" value="1"/>
</dbReference>
<dbReference type="InterPro" id="IPR000515">
    <property type="entry name" value="MetI-like"/>
</dbReference>
<dbReference type="GO" id="GO:0055085">
    <property type="term" value="P:transmembrane transport"/>
    <property type="evidence" value="ECO:0007669"/>
    <property type="project" value="InterPro"/>
</dbReference>
<keyword evidence="4 7" id="KW-0812">Transmembrane</keyword>
<gene>
    <name evidence="9" type="ORF">Daura_30935</name>
</gene>
<feature type="transmembrane region" description="Helical" evidence="7">
    <location>
        <begin position="110"/>
        <end position="129"/>
    </location>
</feature>
<comment type="subcellular location">
    <subcellularLocation>
        <location evidence="1 7">Cell membrane</location>
        <topology evidence="1 7">Multi-pass membrane protein</topology>
    </subcellularLocation>
</comment>
<dbReference type="GO" id="GO:0005886">
    <property type="term" value="C:plasma membrane"/>
    <property type="evidence" value="ECO:0007669"/>
    <property type="project" value="UniProtKB-SubCell"/>
</dbReference>
<dbReference type="InterPro" id="IPR035906">
    <property type="entry name" value="MetI-like_sf"/>
</dbReference>
<sequence>MSRYLRALRRPRGITGGVVLAGLALLALLVPVMAPGGYDAQGADAFAAPELSRPFGTDELGRDIFVRTLYGLRVDLSLVFVAVPLSAVLGTLLGLSGAVAPWLGALTQRALDVILGFPSLVLGICVALVLRPGWWALVVAIVVYGLPAFGRLARASLLAQQQREYVLAARVMRVPGRTIMLRHILPNAVDPVIVQTAIGMVAAVFLESSLSIVGLGIQPPEPSLGALLNVGMRHMSEQPVYVLGPALVLLLLALGLSLLADALNAAVNRT</sequence>
<proteinExistence type="inferred from homology"/>
<dbReference type="AlphaFoldDB" id="A0A9Q9I8M3"/>
<dbReference type="PROSITE" id="PS50928">
    <property type="entry name" value="ABC_TM1"/>
    <property type="match status" value="1"/>
</dbReference>
<protein>
    <submittedName>
        <fullName evidence="9">ABC transporter permease</fullName>
    </submittedName>
</protein>
<evidence type="ECO:0000256" key="6">
    <source>
        <dbReference type="ARBA" id="ARBA00023136"/>
    </source>
</evidence>
<dbReference type="PANTHER" id="PTHR43386">
    <property type="entry name" value="OLIGOPEPTIDE TRANSPORT SYSTEM PERMEASE PROTEIN APPC"/>
    <property type="match status" value="1"/>
</dbReference>
<dbReference type="Pfam" id="PF00528">
    <property type="entry name" value="BPD_transp_1"/>
    <property type="match status" value="1"/>
</dbReference>
<name>A0A9Q9I8M3_9ACTN</name>